<keyword evidence="2" id="KW-0732">Signal</keyword>
<proteinExistence type="predicted"/>
<reference evidence="3 4" key="1">
    <citation type="submission" date="2024-02" db="EMBL/GenBank/DDBJ databases">
        <title>A novel Wenzhouxiangellaceae bacterium, isolated from coastal sediments.</title>
        <authorList>
            <person name="Du Z.-J."/>
            <person name="Ye Y.-Q."/>
            <person name="Zhang X.-Y."/>
        </authorList>
    </citation>
    <scope>NUCLEOTIDE SEQUENCE [LARGE SCALE GENOMIC DNA]</scope>
    <source>
        <strain evidence="3 4">CH-27</strain>
    </source>
</reference>
<accession>A0AAW9RHH6</accession>
<evidence type="ECO:0000313" key="4">
    <source>
        <dbReference type="Proteomes" id="UP001359886"/>
    </source>
</evidence>
<organism evidence="3 4">
    <name type="scientific">Elongatibacter sediminis</name>
    <dbReference type="NCBI Taxonomy" id="3119006"/>
    <lineage>
        <taxon>Bacteria</taxon>
        <taxon>Pseudomonadati</taxon>
        <taxon>Pseudomonadota</taxon>
        <taxon>Gammaproteobacteria</taxon>
        <taxon>Chromatiales</taxon>
        <taxon>Wenzhouxiangellaceae</taxon>
        <taxon>Elongatibacter</taxon>
    </lineage>
</organism>
<sequence length="198" mass="21018">MRFLCALTIVIVGLTSACANQGIRPASAAMQRSFAIELKPKPNGANPELQVKSGPQGYGKGGKKDGYVGFDIDEAGSIIFHIKGEDIGDVCAGSGDADWVITQIALSDSGVESTEKGDNFDSGQDAWLQLAFPDVDLSDGIVFEADWDQASATVAIFDANAHEGQKDVYYRVTATACEEVEGKHATLSTDPMVRNRGK</sequence>
<feature type="chain" id="PRO_5043959418" description="Lipoprotein" evidence="2">
    <location>
        <begin position="20"/>
        <end position="198"/>
    </location>
</feature>
<dbReference type="AlphaFoldDB" id="A0AAW9RHH6"/>
<evidence type="ECO:0000313" key="3">
    <source>
        <dbReference type="EMBL" id="MEJ8567830.1"/>
    </source>
</evidence>
<feature type="region of interest" description="Disordered" evidence="1">
    <location>
        <begin position="40"/>
        <end position="60"/>
    </location>
</feature>
<protein>
    <recommendedName>
        <fullName evidence="5">Lipoprotein</fullName>
    </recommendedName>
</protein>
<gene>
    <name evidence="3" type="ORF">V3330_09360</name>
</gene>
<dbReference type="EMBL" id="JAZHOG010000005">
    <property type="protein sequence ID" value="MEJ8567830.1"/>
    <property type="molecule type" value="Genomic_DNA"/>
</dbReference>
<dbReference type="Proteomes" id="UP001359886">
    <property type="component" value="Unassembled WGS sequence"/>
</dbReference>
<name>A0AAW9RHH6_9GAMM</name>
<evidence type="ECO:0008006" key="5">
    <source>
        <dbReference type="Google" id="ProtNLM"/>
    </source>
</evidence>
<comment type="caution">
    <text evidence="3">The sequence shown here is derived from an EMBL/GenBank/DDBJ whole genome shotgun (WGS) entry which is preliminary data.</text>
</comment>
<dbReference type="RefSeq" id="WP_354695152.1">
    <property type="nucleotide sequence ID" value="NZ_JAZHOG010000005.1"/>
</dbReference>
<evidence type="ECO:0000256" key="2">
    <source>
        <dbReference type="SAM" id="SignalP"/>
    </source>
</evidence>
<feature type="signal peptide" evidence="2">
    <location>
        <begin position="1"/>
        <end position="19"/>
    </location>
</feature>
<evidence type="ECO:0000256" key="1">
    <source>
        <dbReference type="SAM" id="MobiDB-lite"/>
    </source>
</evidence>
<keyword evidence="4" id="KW-1185">Reference proteome</keyword>
<dbReference type="PROSITE" id="PS51257">
    <property type="entry name" value="PROKAR_LIPOPROTEIN"/>
    <property type="match status" value="1"/>
</dbReference>